<keyword evidence="5" id="KW-0326">Glycosidase</keyword>
<dbReference type="GO" id="GO:0004560">
    <property type="term" value="F:alpha-L-fucosidase activity"/>
    <property type="evidence" value="ECO:0007669"/>
    <property type="project" value="InterPro"/>
</dbReference>
<dbReference type="GO" id="GO:0005764">
    <property type="term" value="C:lysosome"/>
    <property type="evidence" value="ECO:0007669"/>
    <property type="project" value="TreeGrafter"/>
</dbReference>
<dbReference type="PROSITE" id="PS50022">
    <property type="entry name" value="FA58C_3"/>
    <property type="match status" value="1"/>
</dbReference>
<evidence type="ECO:0000313" key="8">
    <source>
        <dbReference type="EMBL" id="CUQ10067.1"/>
    </source>
</evidence>
<proteinExistence type="inferred from homology"/>
<dbReference type="Pfam" id="PF13287">
    <property type="entry name" value="Fn3_assoc"/>
    <property type="match status" value="1"/>
</dbReference>
<keyword evidence="8" id="KW-0449">Lipoprotein</keyword>
<dbReference type="InterPro" id="IPR057739">
    <property type="entry name" value="Glyco_hydro_29_N"/>
</dbReference>
<protein>
    <recommendedName>
        <fullName evidence="2">alpha-L-fucosidase</fullName>
        <ecNumber evidence="2">3.2.1.51</ecNumber>
    </recommendedName>
</protein>
<dbReference type="InterPro" id="IPR008979">
    <property type="entry name" value="Galactose-bd-like_sf"/>
</dbReference>
<dbReference type="PANTHER" id="PTHR10030">
    <property type="entry name" value="ALPHA-L-FUCOSIDASE"/>
    <property type="match status" value="1"/>
</dbReference>
<evidence type="ECO:0000256" key="5">
    <source>
        <dbReference type="ARBA" id="ARBA00023295"/>
    </source>
</evidence>
<dbReference type="InterPro" id="IPR017853">
    <property type="entry name" value="GH"/>
</dbReference>
<comment type="similarity">
    <text evidence="1">Belongs to the glycosyl hydrolase 29 family.</text>
</comment>
<organism evidence="8 9">
    <name type="scientific">Bacteroides thetaiotaomicron</name>
    <dbReference type="NCBI Taxonomy" id="818"/>
    <lineage>
        <taxon>Bacteria</taxon>
        <taxon>Pseudomonadati</taxon>
        <taxon>Bacteroidota</taxon>
        <taxon>Bacteroidia</taxon>
        <taxon>Bacteroidales</taxon>
        <taxon>Bacteroidaceae</taxon>
        <taxon>Bacteroides</taxon>
    </lineage>
</organism>
<dbReference type="SUPFAM" id="SSF51445">
    <property type="entry name" value="(Trans)glycosidases"/>
    <property type="match status" value="1"/>
</dbReference>
<dbReference type="InterPro" id="IPR000933">
    <property type="entry name" value="Glyco_hydro_29"/>
</dbReference>
<accession>A0A174TPX3</accession>
<name>A0A174TPX3_BACT4</name>
<feature type="signal peptide" evidence="6">
    <location>
        <begin position="1"/>
        <end position="21"/>
    </location>
</feature>
<gene>
    <name evidence="8" type="ORF">ERS852557_02723</name>
</gene>
<dbReference type="GO" id="GO:0006004">
    <property type="term" value="P:fucose metabolic process"/>
    <property type="evidence" value="ECO:0007669"/>
    <property type="project" value="TreeGrafter"/>
</dbReference>
<dbReference type="EMBL" id="CZBI01000003">
    <property type="protein sequence ID" value="CUQ10067.1"/>
    <property type="molecule type" value="Genomic_DNA"/>
</dbReference>
<dbReference type="AlphaFoldDB" id="A0A174TPX3"/>
<evidence type="ECO:0000256" key="3">
    <source>
        <dbReference type="ARBA" id="ARBA00022729"/>
    </source>
</evidence>
<dbReference type="RefSeq" id="WP_055219314.1">
    <property type="nucleotide sequence ID" value="NZ_CZBI01000003.1"/>
</dbReference>
<sequence length="677" mass="78170">MRKYIQFLVFLLCIYCGPLNGQSLPVPTKVQLEWQRMETIGFVHFSVNTYTDMEWGYGNESPSIFNPTNLDCRQWARTFKAAGLKGIILTAKHHDGFCLWPSAYTEHSVKHSPWKNGKGDLVREFTDACREYGLEVGLYLSPWDCNHPDYGKPEYITYFKNQLRELLTNYGELFEFWFDGANGGRGYYSTDSLHMRSIAKDYYPWKEITEMVYELQPNCVVHGGDLANIRWVGNELGYALEEHWSTLGAFDPKIKSNIQLMTGHANGTVWKPSETDVSVRPGWYYHASEDHKLHSLAKLMDIYYNSVGRNSLLLLNIPPNQEGRIHSNDSLRLLQWRQLYTKELSHNLLNRKMSITSADSKKIKKCIDNDINTYWEASDLTPTIEIDFKQELTFNRLMLQEYIPQGQRVKAFEVEYFQQGKWNLLAKQTTIGYKRILRLPETTASRIRIRIKDALAIPQIAEIQLFYAETQLDKPIIKRKQDGTVYMHTATKNAKIYYTIDGTVPTKQNGTLYEKPFVIDGELRVQAIAVDGKKESEISERRFIYSKKQWTTTPIQAAHNIFDENEYSSWISPKDSRELIVDLHESVLIKGFSYLPDQARYARGIVVKYAVEVSTDGIQWNSVVQANEFANIENSPVEQNIIFSQPVIGRYLRFSALSVANNQNNMGIAEFNIIISK</sequence>
<dbReference type="EC" id="3.2.1.51" evidence="2"/>
<evidence type="ECO:0000256" key="2">
    <source>
        <dbReference type="ARBA" id="ARBA00012662"/>
    </source>
</evidence>
<evidence type="ECO:0000259" key="7">
    <source>
        <dbReference type="PROSITE" id="PS50022"/>
    </source>
</evidence>
<dbReference type="Pfam" id="PF01120">
    <property type="entry name" value="Alpha_L_fucos"/>
    <property type="match status" value="1"/>
</dbReference>
<evidence type="ECO:0000256" key="6">
    <source>
        <dbReference type="SAM" id="SignalP"/>
    </source>
</evidence>
<evidence type="ECO:0000256" key="1">
    <source>
        <dbReference type="ARBA" id="ARBA00007951"/>
    </source>
</evidence>
<dbReference type="Pfam" id="PF00754">
    <property type="entry name" value="F5_F8_type_C"/>
    <property type="match status" value="2"/>
</dbReference>
<reference evidence="8 9" key="1">
    <citation type="submission" date="2015-09" db="EMBL/GenBank/DDBJ databases">
        <authorList>
            <consortium name="Pathogen Informatics"/>
        </authorList>
    </citation>
    <scope>NUCLEOTIDE SEQUENCE [LARGE SCALE GENOMIC DNA]</scope>
    <source>
        <strain evidence="8 9">2789STDY5834945</strain>
    </source>
</reference>
<dbReference type="Gene3D" id="3.20.20.80">
    <property type="entry name" value="Glycosidases"/>
    <property type="match status" value="1"/>
</dbReference>
<dbReference type="InterPro" id="IPR000421">
    <property type="entry name" value="FA58C"/>
</dbReference>
<dbReference type="GO" id="GO:0016139">
    <property type="term" value="P:glycoside catabolic process"/>
    <property type="evidence" value="ECO:0007669"/>
    <property type="project" value="TreeGrafter"/>
</dbReference>
<dbReference type="InterPro" id="IPR026876">
    <property type="entry name" value="Fn3_assoc_repeat"/>
</dbReference>
<feature type="domain" description="F5/8 type C" evidence="7">
    <location>
        <begin position="525"/>
        <end position="676"/>
    </location>
</feature>
<dbReference type="PANTHER" id="PTHR10030:SF37">
    <property type="entry name" value="ALPHA-L-FUCOSIDASE-RELATED"/>
    <property type="match status" value="1"/>
</dbReference>
<feature type="chain" id="PRO_5008034088" description="alpha-L-fucosidase" evidence="6">
    <location>
        <begin position="22"/>
        <end position="677"/>
    </location>
</feature>
<dbReference type="SMART" id="SM00812">
    <property type="entry name" value="Alpha_L_fucos"/>
    <property type="match status" value="1"/>
</dbReference>
<dbReference type="SUPFAM" id="SSF49785">
    <property type="entry name" value="Galactose-binding domain-like"/>
    <property type="match status" value="2"/>
</dbReference>
<dbReference type="Proteomes" id="UP000095541">
    <property type="component" value="Unassembled WGS sequence"/>
</dbReference>
<evidence type="ECO:0000256" key="4">
    <source>
        <dbReference type="ARBA" id="ARBA00022801"/>
    </source>
</evidence>
<keyword evidence="4" id="KW-0378">Hydrolase</keyword>
<dbReference type="Gene3D" id="2.60.120.260">
    <property type="entry name" value="Galactose-binding domain-like"/>
    <property type="match status" value="2"/>
</dbReference>
<evidence type="ECO:0000313" key="9">
    <source>
        <dbReference type="Proteomes" id="UP000095541"/>
    </source>
</evidence>
<keyword evidence="3 6" id="KW-0732">Signal</keyword>